<dbReference type="GO" id="GO:0006950">
    <property type="term" value="P:response to stress"/>
    <property type="evidence" value="ECO:0007669"/>
    <property type="project" value="UniProtKB-ARBA"/>
</dbReference>
<dbReference type="GO" id="GO:0046052">
    <property type="term" value="P:UTP catabolic process"/>
    <property type="evidence" value="ECO:0007669"/>
    <property type="project" value="TreeGrafter"/>
</dbReference>
<accession>A0A5B8FTQ3</accession>
<dbReference type="GO" id="GO:0046047">
    <property type="term" value="P:TTP catabolic process"/>
    <property type="evidence" value="ECO:0007669"/>
    <property type="project" value="TreeGrafter"/>
</dbReference>
<dbReference type="Pfam" id="PF01503">
    <property type="entry name" value="PRA-PH"/>
    <property type="match status" value="1"/>
</dbReference>
<name>A0A5B8FTQ3_9RHOB</name>
<dbReference type="GO" id="GO:0046081">
    <property type="term" value="P:dUTP catabolic process"/>
    <property type="evidence" value="ECO:0007669"/>
    <property type="project" value="TreeGrafter"/>
</dbReference>
<dbReference type="PANTHER" id="PTHR30522:SF0">
    <property type="entry name" value="NUCLEOSIDE TRIPHOSPHATE PYROPHOSPHOHYDROLASE"/>
    <property type="match status" value="1"/>
</dbReference>
<dbReference type="InterPro" id="IPR021130">
    <property type="entry name" value="PRib-ATP_PPHydrolase-like"/>
</dbReference>
<dbReference type="InterPro" id="IPR011551">
    <property type="entry name" value="NTP_PyrPHydrolase_MazG"/>
</dbReference>
<dbReference type="Proteomes" id="UP000305888">
    <property type="component" value="Chromosome"/>
</dbReference>
<dbReference type="GO" id="GO:0006203">
    <property type="term" value="P:dGTP catabolic process"/>
    <property type="evidence" value="ECO:0007669"/>
    <property type="project" value="TreeGrafter"/>
</dbReference>
<dbReference type="FunFam" id="1.10.287.1080:FF:000001">
    <property type="entry name" value="Nucleoside triphosphate pyrophosphohydrolase"/>
    <property type="match status" value="1"/>
</dbReference>
<dbReference type="NCBIfam" id="TIGR00444">
    <property type="entry name" value="mazG"/>
    <property type="match status" value="1"/>
</dbReference>
<dbReference type="PANTHER" id="PTHR30522">
    <property type="entry name" value="NUCLEOSIDE TRIPHOSPHATE PYROPHOSPHOHYDROLASE"/>
    <property type="match status" value="1"/>
</dbReference>
<dbReference type="RefSeq" id="WP_138576645.1">
    <property type="nucleotide sequence ID" value="NZ_CP040818.1"/>
</dbReference>
<reference evidence="2 3" key="1">
    <citation type="submission" date="2019-06" db="EMBL/GenBank/DDBJ databases">
        <title>Genome sequence of Rhodobacteraceae bacterium D4M1.</title>
        <authorList>
            <person name="Cao J."/>
        </authorList>
    </citation>
    <scope>NUCLEOTIDE SEQUENCE [LARGE SCALE GENOMIC DNA]</scope>
    <source>
        <strain evidence="2 3">D4M1</strain>
    </source>
</reference>
<dbReference type="InterPro" id="IPR004518">
    <property type="entry name" value="MazG-like_dom"/>
</dbReference>
<keyword evidence="2" id="KW-0378">Hydrolase</keyword>
<dbReference type="EC" id="3.6.1.9" evidence="2"/>
<dbReference type="EMBL" id="CP040818">
    <property type="protein sequence ID" value="QDL90684.1"/>
    <property type="molecule type" value="Genomic_DNA"/>
</dbReference>
<keyword evidence="3" id="KW-1185">Reference proteome</keyword>
<dbReference type="AlphaFoldDB" id="A0A5B8FTQ3"/>
<evidence type="ECO:0000313" key="3">
    <source>
        <dbReference type="Proteomes" id="UP000305888"/>
    </source>
</evidence>
<dbReference type="Pfam" id="PF03819">
    <property type="entry name" value="MazG"/>
    <property type="match status" value="1"/>
</dbReference>
<evidence type="ECO:0000259" key="1">
    <source>
        <dbReference type="Pfam" id="PF03819"/>
    </source>
</evidence>
<dbReference type="Gene3D" id="1.10.287.1080">
    <property type="entry name" value="MazG-like"/>
    <property type="match status" value="2"/>
</dbReference>
<organism evidence="2 3">
    <name type="scientific">Paroceanicella profunda</name>
    <dbReference type="NCBI Taxonomy" id="2579971"/>
    <lineage>
        <taxon>Bacteria</taxon>
        <taxon>Pseudomonadati</taxon>
        <taxon>Pseudomonadota</taxon>
        <taxon>Alphaproteobacteria</taxon>
        <taxon>Rhodobacterales</taxon>
        <taxon>Paracoccaceae</taxon>
        <taxon>Paroceanicella</taxon>
    </lineage>
</organism>
<dbReference type="KEGG" id="ppru:FDP22_02110"/>
<dbReference type="InterPro" id="IPR048011">
    <property type="entry name" value="NTP-PPase_MazG-like_C"/>
</dbReference>
<evidence type="ECO:0000313" key="2">
    <source>
        <dbReference type="EMBL" id="QDL90684.1"/>
    </source>
</evidence>
<dbReference type="SUPFAM" id="SSF101386">
    <property type="entry name" value="all-alpha NTP pyrophosphatases"/>
    <property type="match status" value="2"/>
</dbReference>
<sequence>MTARTPLARSDSETLVQDREAGLERLLEIMRRLRDPDGGCPWDLEQDFRSIAPYTVEEAYEVAEAIESGDRAELCSELGDLLLQTVYHAQMAEEEGAFAFADVVRAVCDKMVRRHPHVFGAAAGHRTPEEQTADWERIKAAERGAKPARAPSALDGVAVTLPGLTRAVKLQNRAARVGFDWPDASHVLDKIVEEARELAEADTAADREEEYGDLMFVMANLGRHLGIDPEAALRRVNAKFERRFRGVEARLAAEGSSPAQSTLAEMDAHWDAIKAEEKAARAAAEDRA</sequence>
<dbReference type="OrthoDB" id="9808939at2"/>
<dbReference type="GO" id="GO:0046076">
    <property type="term" value="P:dTTP catabolic process"/>
    <property type="evidence" value="ECO:0007669"/>
    <property type="project" value="TreeGrafter"/>
</dbReference>
<protein>
    <submittedName>
        <fullName evidence="2">Nucleoside triphosphate pyrophosphohydrolase</fullName>
        <ecNumber evidence="2">3.6.1.9</ecNumber>
    </submittedName>
</protein>
<dbReference type="GO" id="GO:0047429">
    <property type="term" value="F:nucleoside triphosphate diphosphatase activity"/>
    <property type="evidence" value="ECO:0007669"/>
    <property type="project" value="UniProtKB-EC"/>
</dbReference>
<proteinExistence type="predicted"/>
<dbReference type="CDD" id="cd11528">
    <property type="entry name" value="NTP-PPase_MazG_Nterm"/>
    <property type="match status" value="1"/>
</dbReference>
<dbReference type="InterPro" id="IPR048015">
    <property type="entry name" value="NTP-PPase_MazG-like_N"/>
</dbReference>
<dbReference type="GO" id="GO:0046061">
    <property type="term" value="P:dATP catabolic process"/>
    <property type="evidence" value="ECO:0007669"/>
    <property type="project" value="TreeGrafter"/>
</dbReference>
<dbReference type="CDD" id="cd11529">
    <property type="entry name" value="NTP-PPase_MazG_Cterm"/>
    <property type="match status" value="1"/>
</dbReference>
<gene>
    <name evidence="2" type="primary">mazG</name>
    <name evidence="2" type="ORF">FDP22_02110</name>
</gene>
<feature type="domain" description="NTP pyrophosphohydrolase MazG-like" evidence="1">
    <location>
        <begin position="46"/>
        <end position="119"/>
    </location>
</feature>
<dbReference type="NCBIfam" id="NF007113">
    <property type="entry name" value="PRK09562.1"/>
    <property type="match status" value="1"/>
</dbReference>